<keyword evidence="8" id="KW-0267">Excision nuclease</keyword>
<evidence type="ECO:0000256" key="10">
    <source>
        <dbReference type="ARBA" id="ARBA00023204"/>
    </source>
</evidence>
<dbReference type="GO" id="GO:0016887">
    <property type="term" value="F:ATP hydrolysis activity"/>
    <property type="evidence" value="ECO:0007669"/>
    <property type="project" value="InterPro"/>
</dbReference>
<keyword evidence="3" id="KW-0677">Repeat</keyword>
<proteinExistence type="inferred from homology"/>
<feature type="domain" description="ABC transporter" evidence="14">
    <location>
        <begin position="449"/>
        <end position="746"/>
    </location>
</feature>
<evidence type="ECO:0000313" key="17">
    <source>
        <dbReference type="EMBL" id="CDT49967.1"/>
    </source>
</evidence>
<dbReference type="GO" id="GO:0006281">
    <property type="term" value="P:DNA repair"/>
    <property type="evidence" value="ECO:0007669"/>
    <property type="project" value="UniProtKB-KW"/>
</dbReference>
<organism evidence="16">
    <name type="scientific">Clostridioides difficile</name>
    <name type="common">Peptoclostridium difficile</name>
    <dbReference type="NCBI Taxonomy" id="1496"/>
    <lineage>
        <taxon>Bacteria</taxon>
        <taxon>Bacillati</taxon>
        <taxon>Bacillota</taxon>
        <taxon>Clostridia</taxon>
        <taxon>Peptostreptococcales</taxon>
        <taxon>Peptostreptococcaceae</taxon>
        <taxon>Clostridioides</taxon>
    </lineage>
</organism>
<evidence type="ECO:0000256" key="2">
    <source>
        <dbReference type="ARBA" id="ARBA00022490"/>
    </source>
</evidence>
<dbReference type="Gene3D" id="1.10.8.280">
    <property type="entry name" value="ABC transporter ATPase domain-like"/>
    <property type="match status" value="1"/>
</dbReference>
<dbReference type="CDD" id="cd03270">
    <property type="entry name" value="ABC_UvrA_I"/>
    <property type="match status" value="1"/>
</dbReference>
<name>A0A069ALB1_CLODI</name>
<dbReference type="Gene3D" id="3.40.50.300">
    <property type="entry name" value="P-loop containing nucleotide triphosphate hydrolases"/>
    <property type="match status" value="3"/>
</dbReference>
<dbReference type="Pfam" id="PF00005">
    <property type="entry name" value="ABC_tran"/>
    <property type="match status" value="1"/>
</dbReference>
<dbReference type="SUPFAM" id="SSF52540">
    <property type="entry name" value="P-loop containing nucleoside triphosphate hydrolases"/>
    <property type="match status" value="2"/>
</dbReference>
<dbReference type="PANTHER" id="PTHR43152:SF3">
    <property type="entry name" value="UVRABC SYSTEM PROTEIN A"/>
    <property type="match status" value="1"/>
</dbReference>
<evidence type="ECO:0000256" key="13">
    <source>
        <dbReference type="ARBA" id="ARBA00042156"/>
    </source>
</evidence>
<protein>
    <recommendedName>
        <fullName evidence="12">UvrABC system protein A</fullName>
    </recommendedName>
    <alternativeName>
        <fullName evidence="13">Excinuclease ABC subunit A</fullName>
    </alternativeName>
</protein>
<keyword evidence="6" id="KW-0228">DNA excision</keyword>
<evidence type="ECO:0000256" key="3">
    <source>
        <dbReference type="ARBA" id="ARBA00022737"/>
    </source>
</evidence>
<keyword evidence="5" id="KW-0227">DNA damage</keyword>
<keyword evidence="7 16" id="KW-0067">ATP-binding</keyword>
<evidence type="ECO:0000256" key="11">
    <source>
        <dbReference type="ARBA" id="ARBA00038000"/>
    </source>
</evidence>
<evidence type="ECO:0000256" key="5">
    <source>
        <dbReference type="ARBA" id="ARBA00022763"/>
    </source>
</evidence>
<gene>
    <name evidence="17" type="ORF">BN1095_520012</name>
    <name evidence="16" type="ORF">BN1096_740044</name>
    <name evidence="15" type="ORF">BN1097_500052</name>
</gene>
<evidence type="ECO:0000256" key="7">
    <source>
        <dbReference type="ARBA" id="ARBA00022840"/>
    </source>
</evidence>
<dbReference type="InterPro" id="IPR017871">
    <property type="entry name" value="ABC_transporter-like_CS"/>
</dbReference>
<dbReference type="EMBL" id="LK932388">
    <property type="protein sequence ID" value="CDS85457.1"/>
    <property type="molecule type" value="Genomic_DNA"/>
</dbReference>
<comment type="subcellular location">
    <subcellularLocation>
        <location evidence="1">Cytoplasm</location>
    </subcellularLocation>
</comment>
<dbReference type="PROSITE" id="PS50893">
    <property type="entry name" value="ABC_TRANSPORTER_2"/>
    <property type="match status" value="2"/>
</dbReference>
<accession>A0A069ALB1</accession>
<dbReference type="SMART" id="SM00382">
    <property type="entry name" value="AAA"/>
    <property type="match status" value="2"/>
</dbReference>
<evidence type="ECO:0000259" key="14">
    <source>
        <dbReference type="PROSITE" id="PS50893"/>
    </source>
</evidence>
<keyword evidence="10" id="KW-0234">DNA repair</keyword>
<evidence type="ECO:0000256" key="8">
    <source>
        <dbReference type="ARBA" id="ARBA00022881"/>
    </source>
</evidence>
<dbReference type="GO" id="GO:0004518">
    <property type="term" value="F:nuclease activity"/>
    <property type="evidence" value="ECO:0007669"/>
    <property type="project" value="UniProtKB-KW"/>
</dbReference>
<sequence length="746" mass="82722">MNNEFIILKGCKENNLNNISLKIPKRKITIFTGVSGSGKSSIVFETIAKESQRQLNERFSTFVRSFLPKYGEVKADCIENLSTPIIIDQSRLGGNSRSTLGTITDVNSFLRALYSRFGSEYIGNANMFSFNNIDGMCPHCHGLGKKLVPNMNQILDMNKSLNEGAILLSGFGVGSWHWNIFAESGFFDINKRICDYSEVELEKFLHGKAEKIKIENAGQTNMTYEGLMVKFNRLYLSREGEISEATKKKLSKLLIEDRCPICDGRRLNERVYRSLINGYNIADLTSMQIDELAEVIKSIDEPEAQPLIKGIIEKLNSIIDIGLGYLTLDRETSSLSGGESQRIKMVKYLNSNLVDLMYIFDEPSVGLHPKDVYKLNNLLKKLRDKGNTIIVVEHDPDVIKIADHIVDVGPKAGKYGGEVVYEGSYENLLTSGTLTGNALSKFLPIKESVREHSGYLEVKNCNKNNLKNVSIKIPKGVLTLVTGVAGAGKSTLIKDEFLKQNPSAVLIDQSPVSANSRSSLATYSGIMNNIRSIFSKTNGVNASLFSSNSEGACDNCKGSGIVEMNLAFMESIKSTCNVCEGKKFKKEVLEYRFQGKNIIEVLEMSVLDAIEFFNLKQIKTKLQCIEKMGIGYLTLGQTLDTLSGGECQRLKLASELNKESSVYILDEPTTGLHMADIENFISIIEEIVDNGNTVIIIEHNIDVIKRADWIIELGPEGGTKGGRVIFEGIPKQLCNNKISLTAKYIV</sequence>
<dbReference type="GO" id="GO:0003677">
    <property type="term" value="F:DNA binding"/>
    <property type="evidence" value="ECO:0007669"/>
    <property type="project" value="UniProtKB-KW"/>
</dbReference>
<keyword evidence="4" id="KW-0547">Nucleotide-binding</keyword>
<evidence type="ECO:0000256" key="4">
    <source>
        <dbReference type="ARBA" id="ARBA00022741"/>
    </source>
</evidence>
<dbReference type="EMBL" id="LK933205">
    <property type="protein sequence ID" value="CDT49967.1"/>
    <property type="molecule type" value="Genomic_DNA"/>
</dbReference>
<dbReference type="PROSITE" id="PS00211">
    <property type="entry name" value="ABC_TRANSPORTER_1"/>
    <property type="match status" value="2"/>
</dbReference>
<feature type="domain" description="ABC transporter" evidence="14">
    <location>
        <begin position="1"/>
        <end position="441"/>
    </location>
</feature>
<evidence type="ECO:0000313" key="16">
    <source>
        <dbReference type="EMBL" id="CDS89311.1"/>
    </source>
</evidence>
<dbReference type="PANTHER" id="PTHR43152">
    <property type="entry name" value="UVRABC SYSTEM PROTEIN A"/>
    <property type="match status" value="1"/>
</dbReference>
<evidence type="ECO:0000313" key="15">
    <source>
        <dbReference type="EMBL" id="CDS85457.1"/>
    </source>
</evidence>
<dbReference type="EMBL" id="LK932529">
    <property type="protein sequence ID" value="CDS89311.1"/>
    <property type="molecule type" value="Genomic_DNA"/>
</dbReference>
<comment type="similarity">
    <text evidence="11">Belongs to the ABC transporter superfamily. UvrA family.</text>
</comment>
<keyword evidence="9" id="KW-0238">DNA-binding</keyword>
<dbReference type="GO" id="GO:0005524">
    <property type="term" value="F:ATP binding"/>
    <property type="evidence" value="ECO:0007669"/>
    <property type="project" value="UniProtKB-KW"/>
</dbReference>
<keyword evidence="16" id="KW-0378">Hydrolase</keyword>
<keyword evidence="2" id="KW-0963">Cytoplasm</keyword>
<dbReference type="RefSeq" id="WP_021361124.1">
    <property type="nucleotide sequence ID" value="NZ_BBYB01000097.1"/>
</dbReference>
<evidence type="ECO:0000256" key="1">
    <source>
        <dbReference type="ARBA" id="ARBA00004496"/>
    </source>
</evidence>
<dbReference type="InterPro" id="IPR003593">
    <property type="entry name" value="AAA+_ATPase"/>
</dbReference>
<dbReference type="Gene3D" id="1.20.1580.10">
    <property type="entry name" value="ABC transporter ATPase like domain"/>
    <property type="match status" value="2"/>
</dbReference>
<evidence type="ECO:0000256" key="9">
    <source>
        <dbReference type="ARBA" id="ARBA00023125"/>
    </source>
</evidence>
<dbReference type="AlphaFoldDB" id="A0A069ALB1"/>
<evidence type="ECO:0000256" key="12">
    <source>
        <dbReference type="ARBA" id="ARBA00039316"/>
    </source>
</evidence>
<dbReference type="GO" id="GO:0005737">
    <property type="term" value="C:cytoplasm"/>
    <property type="evidence" value="ECO:0007669"/>
    <property type="project" value="UniProtKB-SubCell"/>
</dbReference>
<dbReference type="InterPro" id="IPR027417">
    <property type="entry name" value="P-loop_NTPase"/>
</dbReference>
<evidence type="ECO:0000256" key="6">
    <source>
        <dbReference type="ARBA" id="ARBA00022769"/>
    </source>
</evidence>
<dbReference type="InterPro" id="IPR003439">
    <property type="entry name" value="ABC_transporter-like_ATP-bd"/>
</dbReference>
<reference evidence="16" key="1">
    <citation type="submission" date="2014-07" db="EMBL/GenBank/DDBJ databases">
        <authorList>
            <person name="Monot Marc"/>
        </authorList>
    </citation>
    <scope>NUCLEOTIDE SEQUENCE</scope>
    <source>
        <strain evidence="17">7032989</strain>
        <strain evidence="15">7032994</strain>
    </source>
</reference>